<dbReference type="InterPro" id="IPR053905">
    <property type="entry name" value="EF-G-like_DII"/>
</dbReference>
<dbReference type="NCBIfam" id="TIGR00487">
    <property type="entry name" value="IF-2"/>
    <property type="match status" value="1"/>
</dbReference>
<dbReference type="Gene3D" id="3.40.50.300">
    <property type="entry name" value="P-loop containing nucleotide triphosphate hydrolases"/>
    <property type="match status" value="1"/>
</dbReference>
<evidence type="ECO:0000313" key="10">
    <source>
        <dbReference type="EMBL" id="OHA76302.1"/>
    </source>
</evidence>
<feature type="domain" description="Tr-type G" evidence="9">
    <location>
        <begin position="17"/>
        <end position="186"/>
    </location>
</feature>
<proteinExistence type="inferred from homology"/>
<comment type="function">
    <text evidence="8">One of the essential components for the initiation of protein synthesis. Protects formylmethionyl-tRNA from spontaneous hydrolysis and promotes its binding to the 30S ribosomal subunits. Also involved in the hydrolysis of GTP during the formation of the 70S ribosomal complex.</text>
</comment>
<accession>A0A1G2RVI7</accession>
<dbReference type="GO" id="GO:0003743">
    <property type="term" value="F:translation initiation factor activity"/>
    <property type="evidence" value="ECO:0007669"/>
    <property type="project" value="UniProtKB-UniRule"/>
</dbReference>
<evidence type="ECO:0000256" key="1">
    <source>
        <dbReference type="ARBA" id="ARBA00007733"/>
    </source>
</evidence>
<evidence type="ECO:0000256" key="8">
    <source>
        <dbReference type="RuleBase" id="RU000644"/>
    </source>
</evidence>
<evidence type="ECO:0000256" key="7">
    <source>
        <dbReference type="NCBIfam" id="TIGR00487"/>
    </source>
</evidence>
<dbReference type="InterPro" id="IPR027417">
    <property type="entry name" value="P-loop_NTPase"/>
</dbReference>
<keyword evidence="4" id="KW-0547">Nucleotide-binding</keyword>
<dbReference type="InterPro" id="IPR000178">
    <property type="entry name" value="TF_IF2_bacterial-like"/>
</dbReference>
<dbReference type="Gene3D" id="2.40.30.10">
    <property type="entry name" value="Translation factors"/>
    <property type="match status" value="2"/>
</dbReference>
<dbReference type="AlphaFoldDB" id="A0A1G2RVI7"/>
<dbReference type="Pfam" id="PF00009">
    <property type="entry name" value="GTP_EFTU"/>
    <property type="match status" value="1"/>
</dbReference>
<evidence type="ECO:0000313" key="11">
    <source>
        <dbReference type="Proteomes" id="UP000178222"/>
    </source>
</evidence>
<evidence type="ECO:0000256" key="6">
    <source>
        <dbReference type="ARBA" id="ARBA00023134"/>
    </source>
</evidence>
<evidence type="ECO:0000256" key="2">
    <source>
        <dbReference type="ARBA" id="ARBA00020675"/>
    </source>
</evidence>
<dbReference type="GO" id="GO:0005737">
    <property type="term" value="C:cytoplasm"/>
    <property type="evidence" value="ECO:0007669"/>
    <property type="project" value="UniProtKB-UniRule"/>
</dbReference>
<dbReference type="Gene3D" id="3.40.50.10050">
    <property type="entry name" value="Translation initiation factor IF- 2, domain 3"/>
    <property type="match status" value="1"/>
</dbReference>
<dbReference type="GO" id="GO:0003924">
    <property type="term" value="F:GTPase activity"/>
    <property type="evidence" value="ECO:0007669"/>
    <property type="project" value="InterPro"/>
</dbReference>
<organism evidence="10 11">
    <name type="scientific">Candidatus Wildermuthbacteria bacterium RIFCSPLOWO2_02_FULL_47_9c</name>
    <dbReference type="NCBI Taxonomy" id="1802466"/>
    <lineage>
        <taxon>Bacteria</taxon>
        <taxon>Candidatus Wildermuthiibacteriota</taxon>
    </lineage>
</organism>
<dbReference type="PRINTS" id="PR00449">
    <property type="entry name" value="RASTRNSFRMNG"/>
</dbReference>
<dbReference type="InterPro" id="IPR015760">
    <property type="entry name" value="TIF_IF2"/>
</dbReference>
<sequence length="497" mass="53949">MVTQNAEKIIEKNDTITRPPVVVVLGHVDHGKSSLLEAIREDFRITSREAGGITQHIGAYQVDHEGRKITFIDTPGHEIFSAMRSRGAKVADIAVLVVAADESVKPQTIEAIGQIKKAGIPVVVAINKMDKPGANAQRVRQELSQHGVVVESYGGKVPSVETSATTKQGIKDLLEMILLMAEVEDIRADKNVRGQGVIIESFMDAKRGPTATLLVQAGEVRVGDVIGTRTAAGKVRILEDFQGKDIETASPSMPALVIGFLDAPRVGEQFRVFEDEESLRTHFPEETPKETENVVTLDPAARVVNIIVKADVAGSLEALEEVLRNIPQEGSVLRVMHYGVGEVQESNIKLARSASAHIFSFRTKASAAALDLAEKEGVSIQQFDIIYELIQAVRELLETSAKKEEGRKEVGSLLVLAVFLTDKKRQVVGGKVLEGEVRKGVMVEVMREGEIVGQGEIANVQRDKKNVSLVGKGQECGLAYEGAVSIQRGDRLQFFTG</sequence>
<dbReference type="NCBIfam" id="TIGR00231">
    <property type="entry name" value="small_GTP"/>
    <property type="match status" value="1"/>
</dbReference>
<dbReference type="Pfam" id="PF22042">
    <property type="entry name" value="EF-G_D2"/>
    <property type="match status" value="1"/>
</dbReference>
<keyword evidence="6" id="KW-0342">GTP-binding</keyword>
<dbReference type="InterPro" id="IPR023115">
    <property type="entry name" value="TIF_IF2_dom3"/>
</dbReference>
<dbReference type="SMART" id="SM00173">
    <property type="entry name" value="RAS"/>
    <property type="match status" value="1"/>
</dbReference>
<reference evidence="10 11" key="1">
    <citation type="journal article" date="2016" name="Nat. Commun.">
        <title>Thousands of microbial genomes shed light on interconnected biogeochemical processes in an aquifer system.</title>
        <authorList>
            <person name="Anantharaman K."/>
            <person name="Brown C.T."/>
            <person name="Hug L.A."/>
            <person name="Sharon I."/>
            <person name="Castelle C.J."/>
            <person name="Probst A.J."/>
            <person name="Thomas B.C."/>
            <person name="Singh A."/>
            <person name="Wilkins M.J."/>
            <person name="Karaoz U."/>
            <person name="Brodie E.L."/>
            <person name="Williams K.H."/>
            <person name="Hubbard S.S."/>
            <person name="Banfield J.F."/>
        </authorList>
    </citation>
    <scope>NUCLEOTIDE SEQUENCE [LARGE SCALE GENOMIC DNA]</scope>
</reference>
<evidence type="ECO:0000256" key="3">
    <source>
        <dbReference type="ARBA" id="ARBA00022540"/>
    </source>
</evidence>
<dbReference type="InterPro" id="IPR005225">
    <property type="entry name" value="Small_GTP-bd"/>
</dbReference>
<dbReference type="InterPro" id="IPR009000">
    <property type="entry name" value="Transl_B-barrel_sf"/>
</dbReference>
<keyword evidence="5 8" id="KW-0648">Protein biosynthesis</keyword>
<gene>
    <name evidence="10" type="ORF">A3J30_01105</name>
</gene>
<dbReference type="PANTHER" id="PTHR43381">
    <property type="entry name" value="TRANSLATION INITIATION FACTOR IF-2-RELATED"/>
    <property type="match status" value="1"/>
</dbReference>
<dbReference type="InterPro" id="IPR000795">
    <property type="entry name" value="T_Tr_GTP-bd_dom"/>
</dbReference>
<dbReference type="PROSITE" id="PS51722">
    <property type="entry name" value="G_TR_2"/>
    <property type="match status" value="1"/>
</dbReference>
<dbReference type="SUPFAM" id="SSF52156">
    <property type="entry name" value="Initiation factor IF2/eIF5b, domain 3"/>
    <property type="match status" value="1"/>
</dbReference>
<dbReference type="SUPFAM" id="SSF52540">
    <property type="entry name" value="P-loop containing nucleoside triphosphate hydrolases"/>
    <property type="match status" value="1"/>
</dbReference>
<comment type="caution">
    <text evidence="10">The sequence shown here is derived from an EMBL/GenBank/DDBJ whole genome shotgun (WGS) entry which is preliminary data.</text>
</comment>
<dbReference type="FunFam" id="3.40.50.300:FF:000019">
    <property type="entry name" value="Translation initiation factor IF-2"/>
    <property type="match status" value="1"/>
</dbReference>
<dbReference type="GO" id="GO:0005525">
    <property type="term" value="F:GTP binding"/>
    <property type="evidence" value="ECO:0007669"/>
    <property type="project" value="UniProtKB-KW"/>
</dbReference>
<dbReference type="EMBL" id="MHUL01000036">
    <property type="protein sequence ID" value="OHA76302.1"/>
    <property type="molecule type" value="Genomic_DNA"/>
</dbReference>
<protein>
    <recommendedName>
        <fullName evidence="2 7">Translation initiation factor IF-2</fullName>
    </recommendedName>
</protein>
<dbReference type="PANTHER" id="PTHR43381:SF4">
    <property type="entry name" value="EUKARYOTIC TRANSLATION INITIATION FACTOR 5B"/>
    <property type="match status" value="1"/>
</dbReference>
<evidence type="ECO:0000256" key="5">
    <source>
        <dbReference type="ARBA" id="ARBA00022917"/>
    </source>
</evidence>
<dbReference type="Proteomes" id="UP000178222">
    <property type="component" value="Unassembled WGS sequence"/>
</dbReference>
<evidence type="ECO:0000259" key="9">
    <source>
        <dbReference type="PROSITE" id="PS51722"/>
    </source>
</evidence>
<comment type="similarity">
    <text evidence="1 8">Belongs to the TRAFAC class translation factor GTPase superfamily. Classic translation factor GTPase family. IF-2 subfamily.</text>
</comment>
<dbReference type="FunFam" id="3.40.50.10050:FF:000001">
    <property type="entry name" value="Translation initiation factor IF-2"/>
    <property type="match status" value="1"/>
</dbReference>
<name>A0A1G2RVI7_9BACT</name>
<dbReference type="CDD" id="cd01887">
    <property type="entry name" value="IF2_eIF5B"/>
    <property type="match status" value="1"/>
</dbReference>
<dbReference type="SUPFAM" id="SSF50447">
    <property type="entry name" value="Translation proteins"/>
    <property type="match status" value="2"/>
</dbReference>
<dbReference type="InterPro" id="IPR036925">
    <property type="entry name" value="TIF_IF2_dom3_sf"/>
</dbReference>
<evidence type="ECO:0000256" key="4">
    <source>
        <dbReference type="ARBA" id="ARBA00022741"/>
    </source>
</evidence>
<dbReference type="Pfam" id="PF11987">
    <property type="entry name" value="IF-2"/>
    <property type="match status" value="1"/>
</dbReference>
<keyword evidence="3 8" id="KW-0396">Initiation factor</keyword>